<feature type="compositionally biased region" description="Polar residues" evidence="1">
    <location>
        <begin position="24"/>
        <end position="38"/>
    </location>
</feature>
<dbReference type="PANTHER" id="PTHR34693:SF1">
    <property type="entry name" value="PROTEIN PAR32"/>
    <property type="match status" value="1"/>
</dbReference>
<dbReference type="OrthoDB" id="2537432at2759"/>
<feature type="compositionally biased region" description="Basic and acidic residues" evidence="1">
    <location>
        <begin position="132"/>
        <end position="146"/>
    </location>
</feature>
<evidence type="ECO:0000256" key="1">
    <source>
        <dbReference type="SAM" id="MobiDB-lite"/>
    </source>
</evidence>
<reference evidence="3" key="4">
    <citation type="submission" date="2025-05" db="UniProtKB">
        <authorList>
            <consortium name="EnsemblFungi"/>
        </authorList>
    </citation>
    <scope>IDENTIFICATION</scope>
    <source>
        <strain evidence="3">isolate 1-1 / race 1 (BBBD)</strain>
    </source>
</reference>
<dbReference type="EnsemblFungi" id="PTTG_25407-t43_1">
    <property type="protein sequence ID" value="PTTG_25407-t43_1-p1"/>
    <property type="gene ID" value="PTTG_25407"/>
</dbReference>
<feature type="region of interest" description="Disordered" evidence="1">
    <location>
        <begin position="1"/>
        <end position="172"/>
    </location>
</feature>
<reference evidence="2" key="1">
    <citation type="submission" date="2009-11" db="EMBL/GenBank/DDBJ databases">
        <authorList>
            <consortium name="The Broad Institute Genome Sequencing Platform"/>
            <person name="Ward D."/>
            <person name="Feldgarden M."/>
            <person name="Earl A."/>
            <person name="Young S.K."/>
            <person name="Zeng Q."/>
            <person name="Koehrsen M."/>
            <person name="Alvarado L."/>
            <person name="Berlin A."/>
            <person name="Bochicchio J."/>
            <person name="Borenstein D."/>
            <person name="Chapman S.B."/>
            <person name="Chen Z."/>
            <person name="Engels R."/>
            <person name="Freedman E."/>
            <person name="Gellesch M."/>
            <person name="Goldberg J."/>
            <person name="Griggs A."/>
            <person name="Gujja S."/>
            <person name="Heilman E."/>
            <person name="Heiman D."/>
            <person name="Hepburn T."/>
            <person name="Howarth C."/>
            <person name="Jen D."/>
            <person name="Larson L."/>
            <person name="Lewis B."/>
            <person name="Mehta T."/>
            <person name="Park D."/>
            <person name="Pearson M."/>
            <person name="Roberts A."/>
            <person name="Saif S."/>
            <person name="Shea T."/>
            <person name="Shenoy N."/>
            <person name="Sisk P."/>
            <person name="Stolte C."/>
            <person name="Sykes S."/>
            <person name="Thomson T."/>
            <person name="Walk T."/>
            <person name="White J."/>
            <person name="Yandava C."/>
            <person name="Izard J."/>
            <person name="Baranova O.V."/>
            <person name="Blanton J.M."/>
            <person name="Tanner A.C."/>
            <person name="Dewhirst F.E."/>
            <person name="Haas B."/>
            <person name="Nusbaum C."/>
            <person name="Birren B."/>
        </authorList>
    </citation>
    <scope>NUCLEOTIDE SEQUENCE [LARGE SCALE GENOMIC DNA]</scope>
    <source>
        <strain evidence="2">1-1 BBBD Race 1</strain>
    </source>
</reference>
<evidence type="ECO:0000313" key="2">
    <source>
        <dbReference type="EMBL" id="OAV99536.1"/>
    </source>
</evidence>
<dbReference type="Proteomes" id="UP000005240">
    <property type="component" value="Unassembled WGS sequence"/>
</dbReference>
<accession>A0A180H3E5</accession>
<dbReference type="AlphaFoldDB" id="A0A180H3E5"/>
<reference evidence="2" key="2">
    <citation type="submission" date="2016-05" db="EMBL/GenBank/DDBJ databases">
        <title>Comparative analysis highlights variable genome content of wheat rusts and divergence of the mating loci.</title>
        <authorList>
            <person name="Cuomo C.A."/>
            <person name="Bakkeren G."/>
            <person name="Szabo L."/>
            <person name="Khalil H."/>
            <person name="Joly D."/>
            <person name="Goldberg J."/>
            <person name="Young S."/>
            <person name="Zeng Q."/>
            <person name="Fellers J."/>
        </authorList>
    </citation>
    <scope>NUCLEOTIDE SEQUENCE [LARGE SCALE GENOMIC DNA]</scope>
    <source>
        <strain evidence="2">1-1 BBBD Race 1</strain>
    </source>
</reference>
<dbReference type="PANTHER" id="PTHR34693">
    <property type="entry name" value="PROTEIN PAR32"/>
    <property type="match status" value="1"/>
</dbReference>
<feature type="compositionally biased region" description="Basic and acidic residues" evidence="1">
    <location>
        <begin position="159"/>
        <end position="172"/>
    </location>
</feature>
<evidence type="ECO:0000313" key="3">
    <source>
        <dbReference type="EnsemblFungi" id="PTTG_25407-t43_1-p1"/>
    </source>
</evidence>
<name>A0A180H3E5_PUCT1</name>
<gene>
    <name evidence="2" type="ORF">PTTG_25407</name>
</gene>
<protein>
    <submittedName>
        <fullName evidence="2 3">Uncharacterized protein</fullName>
    </submittedName>
</protein>
<dbReference type="VEuPathDB" id="FungiDB:PTTG_25407"/>
<organism evidence="2">
    <name type="scientific">Puccinia triticina (isolate 1-1 / race 1 (BBBD))</name>
    <name type="common">Brown leaf rust fungus</name>
    <dbReference type="NCBI Taxonomy" id="630390"/>
    <lineage>
        <taxon>Eukaryota</taxon>
        <taxon>Fungi</taxon>
        <taxon>Dikarya</taxon>
        <taxon>Basidiomycota</taxon>
        <taxon>Pucciniomycotina</taxon>
        <taxon>Pucciniomycetes</taxon>
        <taxon>Pucciniales</taxon>
        <taxon>Pucciniaceae</taxon>
        <taxon>Puccinia</taxon>
    </lineage>
</organism>
<dbReference type="InterPro" id="IPR053203">
    <property type="entry name" value="Cisplatin_resist-associated"/>
</dbReference>
<dbReference type="Pfam" id="PF12223">
    <property type="entry name" value="DUF3602"/>
    <property type="match status" value="1"/>
</dbReference>
<dbReference type="EMBL" id="ADAS02000003">
    <property type="protein sequence ID" value="OAV99536.1"/>
    <property type="molecule type" value="Genomic_DNA"/>
</dbReference>
<proteinExistence type="predicted"/>
<evidence type="ECO:0000313" key="4">
    <source>
        <dbReference type="Proteomes" id="UP000005240"/>
    </source>
</evidence>
<sequence>MAGFFPPHKRSQEQLPPPPLANQLGPSTTLSAMKNESSAIPPPSAVSKPPSRAKTRSPSGSRIKESINGLVHRVKEAMSPPPSDTSLNTTRRGRSPDRRQCQTASTGRGGAGNMVSSKSREGAKISGQQEHQAGERFLKKQADLPRSHGRGGAGNIRSPSRDVKKRAEEQNRIKILEEEEKAIEASYDDRHKLDTVHVGRGGAGNMIH</sequence>
<dbReference type="InterPro" id="IPR022024">
    <property type="entry name" value="DUF3602"/>
</dbReference>
<reference evidence="3 4" key="3">
    <citation type="journal article" date="2017" name="G3 (Bethesda)">
        <title>Comparative analysis highlights variable genome content of wheat rusts and divergence of the mating loci.</title>
        <authorList>
            <person name="Cuomo C.A."/>
            <person name="Bakkeren G."/>
            <person name="Khalil H.B."/>
            <person name="Panwar V."/>
            <person name="Joly D."/>
            <person name="Linning R."/>
            <person name="Sakthikumar S."/>
            <person name="Song X."/>
            <person name="Adiconis X."/>
            <person name="Fan L."/>
            <person name="Goldberg J.M."/>
            <person name="Levin J.Z."/>
            <person name="Young S."/>
            <person name="Zeng Q."/>
            <person name="Anikster Y."/>
            <person name="Bruce M."/>
            <person name="Wang M."/>
            <person name="Yin C."/>
            <person name="McCallum B."/>
            <person name="Szabo L.J."/>
            <person name="Hulbert S."/>
            <person name="Chen X."/>
            <person name="Fellers J.P."/>
        </authorList>
    </citation>
    <scope>NUCLEOTIDE SEQUENCE</scope>
    <source>
        <strain evidence="4">Isolate 1-1 / race 1 (BBBD)</strain>
        <strain evidence="3">isolate 1-1 / race 1 (BBBD)</strain>
    </source>
</reference>
<keyword evidence="4" id="KW-1185">Reference proteome</keyword>